<evidence type="ECO:0000313" key="2">
    <source>
        <dbReference type="EMBL" id="EKG12936.1"/>
    </source>
</evidence>
<dbReference type="Proteomes" id="UP000007129">
    <property type="component" value="Unassembled WGS sequence"/>
</dbReference>
<evidence type="ECO:0000313" key="3">
    <source>
        <dbReference type="Proteomes" id="UP000007129"/>
    </source>
</evidence>
<accession>K2QSY0</accession>
<organism evidence="2 3">
    <name type="scientific">Macrophomina phaseolina (strain MS6)</name>
    <name type="common">Charcoal rot fungus</name>
    <dbReference type="NCBI Taxonomy" id="1126212"/>
    <lineage>
        <taxon>Eukaryota</taxon>
        <taxon>Fungi</taxon>
        <taxon>Dikarya</taxon>
        <taxon>Ascomycota</taxon>
        <taxon>Pezizomycotina</taxon>
        <taxon>Dothideomycetes</taxon>
        <taxon>Dothideomycetes incertae sedis</taxon>
        <taxon>Botryosphaeriales</taxon>
        <taxon>Botryosphaeriaceae</taxon>
        <taxon>Macrophomina</taxon>
    </lineage>
</organism>
<protein>
    <submittedName>
        <fullName evidence="2">Uncharacterized protein</fullName>
    </submittedName>
</protein>
<dbReference type="VEuPathDB" id="FungiDB:MPH_09928"/>
<dbReference type="InParanoid" id="K2QSY0"/>
<proteinExistence type="predicted"/>
<name>K2QSY0_MACPH</name>
<sequence>MATEGVRGPTLAAVPADYVLPERSYHLRSQGRRHISPLPLPRKAAETPDADTPQPAVYQSLSTTGFAYRSASRRETVSFCSFFTAPLALHESDRSLGHHRHLATPCQGCCSLATSTSSFSLSDCSGSLSLLSVFAFLVKPFFRSIDRGTPSTVIPQFADENEEPQCTGTAMVADSKDTACSVQSISKGSNGRTQAFLFFRRRRGVHWTVLPEDRVSNLLVHDSPSPRFPSMIFLQSAL</sequence>
<dbReference type="EMBL" id="AHHD01000422">
    <property type="protein sequence ID" value="EKG12936.1"/>
    <property type="molecule type" value="Genomic_DNA"/>
</dbReference>
<reference evidence="2 3" key="1">
    <citation type="journal article" date="2012" name="BMC Genomics">
        <title>Tools to kill: Genome of one of the most destructive plant pathogenic fungi Macrophomina phaseolina.</title>
        <authorList>
            <person name="Islam M.S."/>
            <person name="Haque M.S."/>
            <person name="Islam M.M."/>
            <person name="Emdad E.M."/>
            <person name="Halim A."/>
            <person name="Hossen Q.M.M."/>
            <person name="Hossain M.Z."/>
            <person name="Ahmed B."/>
            <person name="Rahim S."/>
            <person name="Rahman M.S."/>
            <person name="Alam M.M."/>
            <person name="Hou S."/>
            <person name="Wan X."/>
            <person name="Saito J.A."/>
            <person name="Alam M."/>
        </authorList>
    </citation>
    <scope>NUCLEOTIDE SEQUENCE [LARGE SCALE GENOMIC DNA]</scope>
    <source>
        <strain evidence="2 3">MS6</strain>
    </source>
</reference>
<gene>
    <name evidence="2" type="ORF">MPH_09928</name>
</gene>
<feature type="region of interest" description="Disordered" evidence="1">
    <location>
        <begin position="30"/>
        <end position="56"/>
    </location>
</feature>
<dbReference type="AlphaFoldDB" id="K2QSY0"/>
<comment type="caution">
    <text evidence="2">The sequence shown here is derived from an EMBL/GenBank/DDBJ whole genome shotgun (WGS) entry which is preliminary data.</text>
</comment>
<dbReference type="HOGENOM" id="CLU_1166020_0_0_1"/>
<evidence type="ECO:0000256" key="1">
    <source>
        <dbReference type="SAM" id="MobiDB-lite"/>
    </source>
</evidence>